<evidence type="ECO:0000256" key="1">
    <source>
        <dbReference type="SAM" id="MobiDB-lite"/>
    </source>
</evidence>
<organism evidence="2 3">
    <name type="scientific">Aspergillus violaceofuscus (strain CBS 115571)</name>
    <dbReference type="NCBI Taxonomy" id="1450538"/>
    <lineage>
        <taxon>Eukaryota</taxon>
        <taxon>Fungi</taxon>
        <taxon>Dikarya</taxon>
        <taxon>Ascomycota</taxon>
        <taxon>Pezizomycotina</taxon>
        <taxon>Eurotiomycetes</taxon>
        <taxon>Eurotiomycetidae</taxon>
        <taxon>Eurotiales</taxon>
        <taxon>Aspergillaceae</taxon>
        <taxon>Aspergillus</taxon>
    </lineage>
</organism>
<dbReference type="SUPFAM" id="SSF51316">
    <property type="entry name" value="Mss4-like"/>
    <property type="match status" value="1"/>
</dbReference>
<feature type="compositionally biased region" description="Acidic residues" evidence="1">
    <location>
        <begin position="163"/>
        <end position="182"/>
    </location>
</feature>
<feature type="compositionally biased region" description="Acidic residues" evidence="1">
    <location>
        <begin position="141"/>
        <end position="155"/>
    </location>
</feature>
<dbReference type="AlphaFoldDB" id="A0A2V5HHJ1"/>
<reference evidence="2 3" key="1">
    <citation type="submission" date="2018-02" db="EMBL/GenBank/DDBJ databases">
        <title>The genomes of Aspergillus section Nigri reveals drivers in fungal speciation.</title>
        <authorList>
            <consortium name="DOE Joint Genome Institute"/>
            <person name="Vesth T.C."/>
            <person name="Nybo J."/>
            <person name="Theobald S."/>
            <person name="Brandl J."/>
            <person name="Frisvad J.C."/>
            <person name="Nielsen K.F."/>
            <person name="Lyhne E.K."/>
            <person name="Kogle M.E."/>
            <person name="Kuo A."/>
            <person name="Riley R."/>
            <person name="Clum A."/>
            <person name="Nolan M."/>
            <person name="Lipzen A."/>
            <person name="Salamov A."/>
            <person name="Henrissat B."/>
            <person name="Wiebenga A."/>
            <person name="De vries R.P."/>
            <person name="Grigoriev I.V."/>
            <person name="Mortensen U.H."/>
            <person name="Andersen M.R."/>
            <person name="Baker S.E."/>
        </authorList>
    </citation>
    <scope>NUCLEOTIDE SEQUENCE [LARGE SCALE GENOMIC DNA]</scope>
    <source>
        <strain evidence="2 3">CBS 115571</strain>
    </source>
</reference>
<dbReference type="InterPro" id="IPR011057">
    <property type="entry name" value="Mss4-like_sf"/>
</dbReference>
<feature type="region of interest" description="Disordered" evidence="1">
    <location>
        <begin position="132"/>
        <end position="218"/>
    </location>
</feature>
<evidence type="ECO:0000313" key="3">
    <source>
        <dbReference type="Proteomes" id="UP000249829"/>
    </source>
</evidence>
<accession>A0A2V5HHJ1</accession>
<dbReference type="EMBL" id="KZ825104">
    <property type="protein sequence ID" value="PYI23865.1"/>
    <property type="molecule type" value="Genomic_DNA"/>
</dbReference>
<evidence type="ECO:0000313" key="2">
    <source>
        <dbReference type="EMBL" id="PYI23865.1"/>
    </source>
</evidence>
<keyword evidence="3" id="KW-1185">Reference proteome</keyword>
<gene>
    <name evidence="2" type="ORF">BO99DRAFT_398897</name>
</gene>
<dbReference type="Proteomes" id="UP000249829">
    <property type="component" value="Unassembled WGS sequence"/>
</dbReference>
<sequence length="294" mass="32533">MTEHVPLRGSCQCGRNQYLIRLPDDVTDHAHVYFDSSQDNRRFQGSPLTAWLRVPLSWYQSHTQSYFPDETHAGIRRIFSPHHAPHTQRVFCGFCGTPLTYWSEVPRDEADFMSVSLGSLFGEHQRKLEDLELLPPVVPSSDEEDEEEEEGTEVEEVPRVGEGEVEDVDEEEEEAEAEQEPESEGKVVAVPAAASSDPPTPSRVVIPAAAGGDGSGLSRSYRQGTFGGIPWFEEMIEGSQLGRLMKTRRGVGVSDDHSTTVEWEISEWSSDATGAQRPAGVGLPLQAGKRKRGL</sequence>
<dbReference type="STRING" id="1450538.A0A2V5HHJ1"/>
<protein>
    <recommendedName>
        <fullName evidence="4">CENP-V/GFA domain-containing protein</fullName>
    </recommendedName>
</protein>
<proteinExistence type="predicted"/>
<feature type="region of interest" description="Disordered" evidence="1">
    <location>
        <begin position="269"/>
        <end position="294"/>
    </location>
</feature>
<dbReference type="Gene3D" id="3.90.1590.10">
    <property type="entry name" value="glutathione-dependent formaldehyde- activating enzyme (gfa)"/>
    <property type="match status" value="1"/>
</dbReference>
<dbReference type="OMA" id="PWFEEMI"/>
<name>A0A2V5HHJ1_ASPV1</name>
<feature type="compositionally biased region" description="Low complexity" evidence="1">
    <location>
        <begin position="187"/>
        <end position="197"/>
    </location>
</feature>
<evidence type="ECO:0008006" key="4">
    <source>
        <dbReference type="Google" id="ProtNLM"/>
    </source>
</evidence>